<dbReference type="Pfam" id="PF06999">
    <property type="entry name" value="Suc_Fer-like"/>
    <property type="match status" value="1"/>
</dbReference>
<dbReference type="Proteomes" id="UP000269019">
    <property type="component" value="Chromosome"/>
</dbReference>
<dbReference type="EMBL" id="CP033896">
    <property type="protein sequence ID" value="AZA12659.1"/>
    <property type="molecule type" value="Genomic_DNA"/>
</dbReference>
<gene>
    <name evidence="2" type="ORF">CCHOA_01155</name>
</gene>
<accession>A0A3G6J402</accession>
<organism evidence="2 3">
    <name type="scientific">Corynebacterium choanae</name>
    <dbReference type="NCBI Taxonomy" id="1862358"/>
    <lineage>
        <taxon>Bacteria</taxon>
        <taxon>Bacillati</taxon>
        <taxon>Actinomycetota</taxon>
        <taxon>Actinomycetes</taxon>
        <taxon>Mycobacteriales</taxon>
        <taxon>Corynebacteriaceae</taxon>
        <taxon>Corynebacterium</taxon>
    </lineage>
</organism>
<dbReference type="SUPFAM" id="SSF52833">
    <property type="entry name" value="Thioredoxin-like"/>
    <property type="match status" value="1"/>
</dbReference>
<keyword evidence="3" id="KW-1185">Reference proteome</keyword>
<dbReference type="CDD" id="cd03062">
    <property type="entry name" value="TRX_Fd_Sucrase"/>
    <property type="match status" value="1"/>
</dbReference>
<dbReference type="PANTHER" id="PTHR31902:SF22">
    <property type="entry name" value="SLL1203 PROTEIN"/>
    <property type="match status" value="1"/>
</dbReference>
<evidence type="ECO:0000256" key="1">
    <source>
        <dbReference type="SAM" id="MobiDB-lite"/>
    </source>
</evidence>
<sequence length="291" mass="31667">MQHACSDSTVEPLPGTARTGRMFVAMEHPGPWSRDILDGGTLTDTDRFRDIPGLMLIRRPGREGRHPKTLRRIYLIYPSEGIIETLLAPEETVPTLDFTDPGRNTAHGATVLDEPLLLVCTHAKRDQCCAVKGRPIVAAAAEAYPAAHVWECSHAGGHRFAPAVLLYPWGYSYGQLNEQATIALLRAAYRGEMFLPGNRGSTLFDQPGQVRELAVAHRLAAAGESLHFGDLTVNGDIVTHRDGRRFTVTVTASTVDEVVVSCGKPPTTKTSYRATQVTPLPEGDIPQPGQQ</sequence>
<dbReference type="PIRSF" id="PIRSF035042">
    <property type="entry name" value="UCP035042_thirdx"/>
    <property type="match status" value="1"/>
</dbReference>
<name>A0A3G6J402_9CORY</name>
<dbReference type="AlphaFoldDB" id="A0A3G6J402"/>
<dbReference type="InterPro" id="IPR009737">
    <property type="entry name" value="Aim32/Apd1-like"/>
</dbReference>
<proteinExistence type="predicted"/>
<dbReference type="Gene3D" id="3.40.30.10">
    <property type="entry name" value="Glutaredoxin"/>
    <property type="match status" value="1"/>
</dbReference>
<dbReference type="PANTHER" id="PTHR31902">
    <property type="entry name" value="ACTIN PATCHES DISTAL PROTEIN 1"/>
    <property type="match status" value="1"/>
</dbReference>
<evidence type="ECO:0000313" key="3">
    <source>
        <dbReference type="Proteomes" id="UP000269019"/>
    </source>
</evidence>
<dbReference type="OrthoDB" id="3399139at2"/>
<dbReference type="RefSeq" id="WP_123925884.1">
    <property type="nucleotide sequence ID" value="NZ_CP033896.1"/>
</dbReference>
<feature type="compositionally biased region" description="Polar residues" evidence="1">
    <location>
        <begin position="267"/>
        <end position="278"/>
    </location>
</feature>
<dbReference type="KEGG" id="ccho:CCHOA_01155"/>
<dbReference type="InterPro" id="IPR036249">
    <property type="entry name" value="Thioredoxin-like_sf"/>
</dbReference>
<feature type="region of interest" description="Disordered" evidence="1">
    <location>
        <begin position="264"/>
        <end position="291"/>
    </location>
</feature>
<dbReference type="InterPro" id="IPR010350">
    <property type="entry name" value="Aim32/Apd1-like_bac"/>
</dbReference>
<reference evidence="2 3" key="1">
    <citation type="submission" date="2018-11" db="EMBL/GenBank/DDBJ databases">
        <authorList>
            <person name="Kleinhagauer T."/>
            <person name="Glaeser S.P."/>
            <person name="Spergser J."/>
            <person name="Ruckert C."/>
            <person name="Kaempfer P."/>
            <person name="Busse H.-J."/>
        </authorList>
    </citation>
    <scope>NUCLEOTIDE SEQUENCE [LARGE SCALE GENOMIC DNA]</scope>
    <source>
        <strain evidence="2 3">200CH</strain>
    </source>
</reference>
<protein>
    <submittedName>
        <fullName evidence="2">Sucrase/ferredoxin-like protein</fullName>
    </submittedName>
</protein>
<evidence type="ECO:0000313" key="2">
    <source>
        <dbReference type="EMBL" id="AZA12659.1"/>
    </source>
</evidence>